<evidence type="ECO:0000259" key="22">
    <source>
        <dbReference type="Pfam" id="PF00501"/>
    </source>
</evidence>
<keyword evidence="11" id="KW-0445">Lipid transport</keyword>
<dbReference type="NCBIfam" id="NF006134">
    <property type="entry name" value="PRK08279.1"/>
    <property type="match status" value="1"/>
</dbReference>
<evidence type="ECO:0000256" key="13">
    <source>
        <dbReference type="ARBA" id="ARBA00023140"/>
    </source>
</evidence>
<keyword evidence="12" id="KW-0472">Membrane</keyword>
<dbReference type="InterPro" id="IPR020845">
    <property type="entry name" value="AMP-binding_CS"/>
</dbReference>
<keyword evidence="3" id="KW-0813">Transport</keyword>
<evidence type="ECO:0000256" key="16">
    <source>
        <dbReference type="ARBA" id="ARBA00041297"/>
    </source>
</evidence>
<evidence type="ECO:0000256" key="3">
    <source>
        <dbReference type="ARBA" id="ARBA00022448"/>
    </source>
</evidence>
<dbReference type="GO" id="GO:0044539">
    <property type="term" value="P:long-chain fatty acid import into cell"/>
    <property type="evidence" value="ECO:0007669"/>
    <property type="project" value="TreeGrafter"/>
</dbReference>
<organism evidence="23 24">
    <name type="scientific">Allacma fusca</name>
    <dbReference type="NCBI Taxonomy" id="39272"/>
    <lineage>
        <taxon>Eukaryota</taxon>
        <taxon>Metazoa</taxon>
        <taxon>Ecdysozoa</taxon>
        <taxon>Arthropoda</taxon>
        <taxon>Hexapoda</taxon>
        <taxon>Collembola</taxon>
        <taxon>Symphypleona</taxon>
        <taxon>Sminthuridae</taxon>
        <taxon>Allacma</taxon>
    </lineage>
</organism>
<evidence type="ECO:0000256" key="12">
    <source>
        <dbReference type="ARBA" id="ARBA00023136"/>
    </source>
</evidence>
<evidence type="ECO:0000256" key="2">
    <source>
        <dbReference type="ARBA" id="ARBA00006432"/>
    </source>
</evidence>
<dbReference type="FunFam" id="3.40.50.12780:FF:000019">
    <property type="entry name" value="Long-chain fatty acid transporter"/>
    <property type="match status" value="1"/>
</dbReference>
<dbReference type="InterPro" id="IPR000873">
    <property type="entry name" value="AMP-dep_synth/lig_dom"/>
</dbReference>
<evidence type="ECO:0000256" key="18">
    <source>
        <dbReference type="ARBA" id="ARBA00048666"/>
    </source>
</evidence>
<evidence type="ECO:0000256" key="10">
    <source>
        <dbReference type="ARBA" id="ARBA00022989"/>
    </source>
</evidence>
<reference evidence="23" key="1">
    <citation type="submission" date="2021-06" db="EMBL/GenBank/DDBJ databases">
        <authorList>
            <person name="Hodson N. C."/>
            <person name="Mongue J. A."/>
            <person name="Jaron S. K."/>
        </authorList>
    </citation>
    <scope>NUCLEOTIDE SEQUENCE</scope>
</reference>
<keyword evidence="24" id="KW-1185">Reference proteome</keyword>
<evidence type="ECO:0000256" key="5">
    <source>
        <dbReference type="ARBA" id="ARBA00022598"/>
    </source>
</evidence>
<feature type="domain" description="AMP-dependent synthetase/ligase" evidence="22">
    <location>
        <begin position="109"/>
        <end position="462"/>
    </location>
</feature>
<evidence type="ECO:0000256" key="9">
    <source>
        <dbReference type="ARBA" id="ARBA00022840"/>
    </source>
</evidence>
<comment type="catalytic activity">
    <reaction evidence="18">
        <text>tetracosanoate + ATP + CoA = tetracosanoyl-CoA + AMP + diphosphate</text>
        <dbReference type="Rhea" id="RHEA:33639"/>
        <dbReference type="ChEBI" id="CHEBI:30616"/>
        <dbReference type="ChEBI" id="CHEBI:31014"/>
        <dbReference type="ChEBI" id="CHEBI:33019"/>
        <dbReference type="ChEBI" id="CHEBI:57287"/>
        <dbReference type="ChEBI" id="CHEBI:65052"/>
        <dbReference type="ChEBI" id="CHEBI:456215"/>
    </reaction>
    <physiologicalReaction direction="left-to-right" evidence="18">
        <dbReference type="Rhea" id="RHEA:33640"/>
    </physiologicalReaction>
</comment>
<dbReference type="Pfam" id="PF00501">
    <property type="entry name" value="AMP-binding"/>
    <property type="match status" value="1"/>
</dbReference>
<dbReference type="EMBL" id="CAJVCH010128697">
    <property type="protein sequence ID" value="CAG7725933.1"/>
    <property type="molecule type" value="Genomic_DNA"/>
</dbReference>
<dbReference type="OrthoDB" id="288590at2759"/>
<keyword evidence="9" id="KW-0067">ATP-binding</keyword>
<evidence type="ECO:0000256" key="14">
    <source>
        <dbReference type="ARBA" id="ARBA00026121"/>
    </source>
</evidence>
<evidence type="ECO:0000256" key="11">
    <source>
        <dbReference type="ARBA" id="ARBA00023055"/>
    </source>
</evidence>
<name>A0A8J2JRH5_9HEXA</name>
<dbReference type="GO" id="GO:0004467">
    <property type="term" value="F:long-chain fatty acid-CoA ligase activity"/>
    <property type="evidence" value="ECO:0007669"/>
    <property type="project" value="UniProtKB-EC"/>
</dbReference>
<dbReference type="EC" id="6.2.1.3" evidence="14"/>
<evidence type="ECO:0000313" key="23">
    <source>
        <dbReference type="EMBL" id="CAG7725933.1"/>
    </source>
</evidence>
<evidence type="ECO:0000256" key="15">
    <source>
        <dbReference type="ARBA" id="ARBA00036527"/>
    </source>
</evidence>
<dbReference type="GO" id="GO:0005886">
    <property type="term" value="C:plasma membrane"/>
    <property type="evidence" value="ECO:0007669"/>
    <property type="project" value="UniProtKB-SubCell"/>
</dbReference>
<dbReference type="PANTHER" id="PTHR43107">
    <property type="entry name" value="LONG-CHAIN FATTY ACID TRANSPORT PROTEIN"/>
    <property type="match status" value="1"/>
</dbReference>
<keyword evidence="8" id="KW-0276">Fatty acid metabolism</keyword>
<keyword evidence="13" id="KW-0576">Peroxisome</keyword>
<evidence type="ECO:0000256" key="21">
    <source>
        <dbReference type="ARBA" id="ARBA00078285"/>
    </source>
</evidence>
<evidence type="ECO:0000256" key="20">
    <source>
        <dbReference type="ARBA" id="ARBA00068795"/>
    </source>
</evidence>
<dbReference type="GO" id="GO:0005524">
    <property type="term" value="F:ATP binding"/>
    <property type="evidence" value="ECO:0007669"/>
    <property type="project" value="UniProtKB-KW"/>
</dbReference>
<comment type="function">
    <text evidence="19">Acyl-CoA synthetase required for both the import of long chain fatty acids (LCFAs) (C14-C18) and the activation very long chain fatty acids (VLCFAs) (C20-C26) by esterification of the fatty acids into metabolically active CoA-thioesters for subsequent degradation or incorporation into phospholipids. The transport and fatty acyl-CoA synthetase activities are genetically separable and are thus independent activities. Esterifies VLCFAs in the peroxisome matrix. The VLCFAs are actively transported into peroxisomes by a PXA1-PXA2 heterodimeric transporter in the peroxisomal membrane.</text>
</comment>
<evidence type="ECO:0000256" key="17">
    <source>
        <dbReference type="ARBA" id="ARBA00046271"/>
    </source>
</evidence>
<comment type="caution">
    <text evidence="23">The sequence shown here is derived from an EMBL/GenBank/DDBJ whole genome shotgun (WGS) entry which is preliminary data.</text>
</comment>
<accession>A0A8J2JRH5</accession>
<proteinExistence type="inferred from homology"/>
<keyword evidence="8" id="KW-0443">Lipid metabolism</keyword>
<evidence type="ECO:0000256" key="19">
    <source>
        <dbReference type="ARBA" id="ARBA00060276"/>
    </source>
</evidence>
<keyword evidence="10" id="KW-1133">Transmembrane helix</keyword>
<evidence type="ECO:0000256" key="6">
    <source>
        <dbReference type="ARBA" id="ARBA00022692"/>
    </source>
</evidence>
<dbReference type="PROSITE" id="PS00455">
    <property type="entry name" value="AMP_BINDING"/>
    <property type="match status" value="1"/>
</dbReference>
<keyword evidence="4" id="KW-1003">Cell membrane</keyword>
<evidence type="ECO:0000256" key="1">
    <source>
        <dbReference type="ARBA" id="ARBA00004651"/>
    </source>
</evidence>
<dbReference type="PANTHER" id="PTHR43107:SF15">
    <property type="entry name" value="FATTY ACID TRANSPORT PROTEIN 3, ISOFORM A"/>
    <property type="match status" value="1"/>
</dbReference>
<dbReference type="AlphaFoldDB" id="A0A8J2JRH5"/>
<dbReference type="GO" id="GO:0005324">
    <property type="term" value="F:long-chain fatty acid transmembrane transporter activity"/>
    <property type="evidence" value="ECO:0007669"/>
    <property type="project" value="TreeGrafter"/>
</dbReference>
<keyword evidence="7" id="KW-0547">Nucleotide-binding</keyword>
<sequence>MLEPALREKTRHPSIISLTGGSEKNFAVGTAPFGTSGITLSPTLHYFLIWHGFPHGVLVVGIYSPNMEDWLGRIIKTLPRDCRGAYRFAHVLLQLREAQKYNLTVGRLFDRTVSRHPDKPFFLFEDRMMTFKEVQNKSNKIGNYFSSLGLKKGDSVSLFMENCPEYVCTWLGLSKIGVIPALINYNLRRYPLQHSFNVVSPKAVIFGNELSDALKEVLEMGSLADVPLFCFGHGSKPKLEAARDVEQDLTNSSPDEPTPSETVNFTDSLFYIYTSGTTGLPKAAIIKHFRFFMMVAGAHFMSTCGKNDVLYTTLPLYHSMGGMVGAGIPLFYGASLALRKKFSASNFWTDCIRYRATAAQYIGEVCRFLLNQPQRPEEQNHQLRLMLGNGLRHEIWEEFTRRFNIPQIAEIYGSTEGNCNFVNIDSHVGAVGFIPRIAYPFLPMKMIKLDENGEPLRDPKTGLAVKCGPNEAGELVGKIIRNHPIRDFQGYADSSSTKRKIIYDVFRKGDQGFRTGDILIMDELGYFYFKDRTGDTFRWKGENVSTVEVETIISKVFGFEDVTAYGVKVPGAEGRAGMIALTVPESSVDFDTLSKEISKALPIYARPLFVRFVKQIDMTGTYKIKKTTLQDEGFDITTVQDKIYFFNGNTFVPLDEDLFKKINSQEIRI</sequence>
<dbReference type="GO" id="GO:0005778">
    <property type="term" value="C:peroxisomal membrane"/>
    <property type="evidence" value="ECO:0007669"/>
    <property type="project" value="UniProtKB-SubCell"/>
</dbReference>
<evidence type="ECO:0000256" key="8">
    <source>
        <dbReference type="ARBA" id="ARBA00022832"/>
    </source>
</evidence>
<comment type="similarity">
    <text evidence="2">Belongs to the ATP-dependent AMP-binding enzyme family.</text>
</comment>
<dbReference type="GO" id="GO:0005789">
    <property type="term" value="C:endoplasmic reticulum membrane"/>
    <property type="evidence" value="ECO:0007669"/>
    <property type="project" value="TreeGrafter"/>
</dbReference>
<keyword evidence="5" id="KW-0436">Ligase</keyword>
<gene>
    <name evidence="23" type="ORF">AFUS01_LOCUS14870</name>
</gene>
<dbReference type="Proteomes" id="UP000708208">
    <property type="component" value="Unassembled WGS sequence"/>
</dbReference>
<dbReference type="FunFam" id="3.30.300.30:FF:000002">
    <property type="entry name" value="Long-chain fatty acid transport protein 1"/>
    <property type="match status" value="1"/>
</dbReference>
<comment type="catalytic activity">
    <reaction evidence="15">
        <text>a very long-chain fatty acid + ATP + CoA = a very long-chain fatty acyl-CoA + AMP + diphosphate</text>
        <dbReference type="Rhea" id="RHEA:54536"/>
        <dbReference type="ChEBI" id="CHEBI:30616"/>
        <dbReference type="ChEBI" id="CHEBI:33019"/>
        <dbReference type="ChEBI" id="CHEBI:57287"/>
        <dbReference type="ChEBI" id="CHEBI:58950"/>
        <dbReference type="ChEBI" id="CHEBI:138261"/>
        <dbReference type="ChEBI" id="CHEBI:456215"/>
    </reaction>
    <physiologicalReaction direction="left-to-right" evidence="15">
        <dbReference type="Rhea" id="RHEA:54537"/>
    </physiologicalReaction>
</comment>
<evidence type="ECO:0000256" key="7">
    <source>
        <dbReference type="ARBA" id="ARBA00022741"/>
    </source>
</evidence>
<comment type="subcellular location">
    <subcellularLocation>
        <location evidence="1">Cell membrane</location>
        <topology evidence="1">Multi-pass membrane protein</topology>
    </subcellularLocation>
    <subcellularLocation>
        <location evidence="17">Peroxisome membrane</location>
    </subcellularLocation>
</comment>
<protein>
    <recommendedName>
        <fullName evidence="20">Very long-chain fatty acid transport protein</fullName>
        <ecNumber evidence="14">6.2.1.3</ecNumber>
    </recommendedName>
    <alternativeName>
        <fullName evidence="16">Long-chain-fatty-acid--CoA ligase</fullName>
    </alternativeName>
    <alternativeName>
        <fullName evidence="21">Very-long-chain acyl-CoA synthetase</fullName>
    </alternativeName>
</protein>
<keyword evidence="6" id="KW-0812">Transmembrane</keyword>
<evidence type="ECO:0000256" key="4">
    <source>
        <dbReference type="ARBA" id="ARBA00022475"/>
    </source>
</evidence>
<evidence type="ECO:0000313" key="24">
    <source>
        <dbReference type="Proteomes" id="UP000708208"/>
    </source>
</evidence>